<dbReference type="Proteomes" id="UP000005467">
    <property type="component" value="Unassembled WGS sequence"/>
</dbReference>
<dbReference type="InterPro" id="IPR006419">
    <property type="entry name" value="NMN_transpt_PnuC"/>
</dbReference>
<evidence type="ECO:0000256" key="3">
    <source>
        <dbReference type="ARBA" id="ARBA00006669"/>
    </source>
</evidence>
<dbReference type="EMBL" id="AEVG01000138">
    <property type="protein sequence ID" value="EFX90795.1"/>
    <property type="molecule type" value="Genomic_DNA"/>
</dbReference>
<evidence type="ECO:0000256" key="10">
    <source>
        <dbReference type="SAM" id="Phobius"/>
    </source>
</evidence>
<keyword evidence="7 10" id="KW-0812">Transmembrane</keyword>
<dbReference type="Pfam" id="PF04973">
    <property type="entry name" value="NMN_transporter"/>
    <property type="match status" value="1"/>
</dbReference>
<evidence type="ECO:0000313" key="11">
    <source>
        <dbReference type="EMBL" id="EFX90795.1"/>
    </source>
</evidence>
<feature type="transmembrane region" description="Helical" evidence="10">
    <location>
        <begin position="70"/>
        <end position="87"/>
    </location>
</feature>
<evidence type="ECO:0000256" key="1">
    <source>
        <dbReference type="ARBA" id="ARBA00002672"/>
    </source>
</evidence>
<comment type="similarity">
    <text evidence="3">Belongs to the nicotinamide ribonucleoside (NR) uptake permease (TC 4.B.1) family.</text>
</comment>
<dbReference type="GO" id="GO:0005886">
    <property type="term" value="C:plasma membrane"/>
    <property type="evidence" value="ECO:0007669"/>
    <property type="project" value="UniProtKB-SubCell"/>
</dbReference>
<feature type="transmembrane region" description="Helical" evidence="10">
    <location>
        <begin position="120"/>
        <end position="137"/>
    </location>
</feature>
<name>E8KJY5_9PAST</name>
<evidence type="ECO:0000256" key="4">
    <source>
        <dbReference type="ARBA" id="ARBA00017522"/>
    </source>
</evidence>
<feature type="transmembrane region" description="Helical" evidence="10">
    <location>
        <begin position="210"/>
        <end position="225"/>
    </location>
</feature>
<evidence type="ECO:0000256" key="2">
    <source>
        <dbReference type="ARBA" id="ARBA00004651"/>
    </source>
</evidence>
<dbReference type="PANTHER" id="PTHR36122">
    <property type="entry name" value="NICOTINAMIDE RIBOSIDE TRANSPORTER PNUC"/>
    <property type="match status" value="1"/>
</dbReference>
<comment type="caution">
    <text evidence="11">The sequence shown here is derived from an EMBL/GenBank/DDBJ whole genome shotgun (WGS) entry which is preliminary data.</text>
</comment>
<feature type="transmembrane region" description="Helical" evidence="10">
    <location>
        <begin position="94"/>
        <end position="114"/>
    </location>
</feature>
<feature type="transmembrane region" description="Helical" evidence="10">
    <location>
        <begin position="46"/>
        <end position="64"/>
    </location>
</feature>
<reference evidence="11 12" key="1">
    <citation type="submission" date="2011-01" db="EMBL/GenBank/DDBJ databases">
        <authorList>
            <person name="Muzny D."/>
            <person name="Qin X."/>
            <person name="Deng J."/>
            <person name="Jiang H."/>
            <person name="Liu Y."/>
            <person name="Qu J."/>
            <person name="Song X.-Z."/>
            <person name="Zhang L."/>
            <person name="Thornton R."/>
            <person name="Coyle M."/>
            <person name="Francisco L."/>
            <person name="Jackson L."/>
            <person name="Javaid M."/>
            <person name="Korchina V."/>
            <person name="Kovar C."/>
            <person name="Mata R."/>
            <person name="Mathew T."/>
            <person name="Ngo R."/>
            <person name="Nguyen L."/>
            <person name="Nguyen N."/>
            <person name="Okwuonu G."/>
            <person name="Ongeri F."/>
            <person name="Pham C."/>
            <person name="Simmons D."/>
            <person name="Wilczek-Boney K."/>
            <person name="Hale W."/>
            <person name="Jakkamsetti A."/>
            <person name="Pham P."/>
            <person name="Ruth R."/>
            <person name="San Lucas F."/>
            <person name="Warren J."/>
            <person name="Zhang J."/>
            <person name="Zhao Z."/>
            <person name="Zhou C."/>
            <person name="Zhu D."/>
            <person name="Lee S."/>
            <person name="Bess C."/>
            <person name="Blankenburg K."/>
            <person name="Forbes L."/>
            <person name="Fu Q."/>
            <person name="Gubbala S."/>
            <person name="Hirani K."/>
            <person name="Jayaseelan J.C."/>
            <person name="Lara F."/>
            <person name="Munidasa M."/>
            <person name="Palculict T."/>
            <person name="Patil S."/>
            <person name="Pu L.-L."/>
            <person name="Saada N."/>
            <person name="Tang L."/>
            <person name="Weissenberger G."/>
            <person name="Zhu Y."/>
            <person name="Hemphill L."/>
            <person name="Shang Y."/>
            <person name="Youmans B."/>
            <person name="Ayvaz T."/>
            <person name="Ross M."/>
            <person name="Santibanez J."/>
            <person name="Aqrawi P."/>
            <person name="Gross S."/>
            <person name="Joshi V."/>
            <person name="Fowler G."/>
            <person name="Nazareth L."/>
            <person name="Reid J."/>
            <person name="Worley K."/>
            <person name="Petrosino J."/>
            <person name="Highlander S."/>
            <person name="Gibbs R."/>
        </authorList>
    </citation>
    <scope>NUCLEOTIDE SEQUENCE [LARGE SCALE GENOMIC DNA]</scope>
    <source>
        <strain evidence="11 12">ATCC 25976</strain>
    </source>
</reference>
<proteinExistence type="inferred from homology"/>
<dbReference type="HOGENOM" id="CLU_076589_4_1_6"/>
<feature type="transmembrane region" description="Helical" evidence="10">
    <location>
        <begin position="158"/>
        <end position="177"/>
    </location>
</feature>
<organism evidence="11 12">
    <name type="scientific">Actinobacillus ureae ATCC 25976</name>
    <dbReference type="NCBI Taxonomy" id="887324"/>
    <lineage>
        <taxon>Bacteria</taxon>
        <taxon>Pseudomonadati</taxon>
        <taxon>Pseudomonadota</taxon>
        <taxon>Gammaproteobacteria</taxon>
        <taxon>Pasteurellales</taxon>
        <taxon>Pasteurellaceae</taxon>
        <taxon>Actinobacillus</taxon>
    </lineage>
</organism>
<dbReference type="AlphaFoldDB" id="E8KJY5"/>
<comment type="function">
    <text evidence="1">Required for nicotinamide riboside transport across the inner membrane.</text>
</comment>
<feature type="transmembrane region" description="Helical" evidence="10">
    <location>
        <begin position="183"/>
        <end position="203"/>
    </location>
</feature>
<feature type="transmembrane region" description="Helical" evidence="10">
    <location>
        <begin position="6"/>
        <end position="25"/>
    </location>
</feature>
<dbReference type="PANTHER" id="PTHR36122:SF2">
    <property type="entry name" value="NICOTINAMIDE RIBOSIDE TRANSPORTER PNUC"/>
    <property type="match status" value="1"/>
</dbReference>
<evidence type="ECO:0000256" key="8">
    <source>
        <dbReference type="ARBA" id="ARBA00022989"/>
    </source>
</evidence>
<keyword evidence="12" id="KW-1185">Reference proteome</keyword>
<dbReference type="GO" id="GO:0034257">
    <property type="term" value="F:nicotinamide riboside transmembrane transporter activity"/>
    <property type="evidence" value="ECO:0007669"/>
    <property type="project" value="InterPro"/>
</dbReference>
<sequence>MYKNVIYILHSMLIGLHFPLYHYIGGHMNTQNVSNFIKQELSGWKPFEVIWLIAFIAAQVWAYVQEPDSILAMISGIAGIICVVLVSKGKVSNYLFGLIFAYTYFYVAWGNNFIGEMNSVLYVYLPAQFIGYFVWQANMQKDSQGGGAVIAKSLTVKGWIVLLATISIGTLLFIQALKAAGGSSTGLDGVTTITTVAAQLLMILRYREQWLLWIVLNVLSIALWAETPAIYLMYGAYLLNSLYGFYNWTQLEKNAQR</sequence>
<evidence type="ECO:0000256" key="5">
    <source>
        <dbReference type="ARBA" id="ARBA00022448"/>
    </source>
</evidence>
<evidence type="ECO:0000313" key="12">
    <source>
        <dbReference type="Proteomes" id="UP000005467"/>
    </source>
</evidence>
<keyword evidence="6" id="KW-1003">Cell membrane</keyword>
<protein>
    <recommendedName>
        <fullName evidence="4">Nicotinamide riboside transporter PnuC</fullName>
    </recommendedName>
</protein>
<accession>E8KJY5</accession>
<keyword evidence="8 10" id="KW-1133">Transmembrane helix</keyword>
<comment type="subcellular location">
    <subcellularLocation>
        <location evidence="2">Cell membrane</location>
        <topology evidence="2">Multi-pass membrane protein</topology>
    </subcellularLocation>
</comment>
<keyword evidence="5" id="KW-0813">Transport</keyword>
<dbReference type="NCBIfam" id="TIGR01528">
    <property type="entry name" value="NMN_trans_PnuC"/>
    <property type="match status" value="1"/>
</dbReference>
<gene>
    <name evidence="11" type="primary">pnuC</name>
    <name evidence="11" type="ORF">HMPREF0027_2152</name>
</gene>
<evidence type="ECO:0000256" key="6">
    <source>
        <dbReference type="ARBA" id="ARBA00022475"/>
    </source>
</evidence>
<evidence type="ECO:0000256" key="7">
    <source>
        <dbReference type="ARBA" id="ARBA00022692"/>
    </source>
</evidence>
<evidence type="ECO:0000256" key="9">
    <source>
        <dbReference type="ARBA" id="ARBA00023136"/>
    </source>
</evidence>
<keyword evidence="9 10" id="KW-0472">Membrane</keyword>